<protein>
    <submittedName>
        <fullName evidence="1">Phage protein</fullName>
    </submittedName>
</protein>
<accession>W0I096</accession>
<keyword evidence="2" id="KW-1185">Reference proteome</keyword>
<dbReference type="Proteomes" id="UP000019028">
    <property type="component" value="Chromosome"/>
</dbReference>
<organism evidence="1 2">
    <name type="scientific">Sodalis praecaptivus</name>
    <dbReference type="NCBI Taxonomy" id="1239307"/>
    <lineage>
        <taxon>Bacteria</taxon>
        <taxon>Pseudomonadati</taxon>
        <taxon>Pseudomonadota</taxon>
        <taxon>Gammaproteobacteria</taxon>
        <taxon>Enterobacterales</taxon>
        <taxon>Bruguierivoracaceae</taxon>
        <taxon>Sodalis</taxon>
    </lineage>
</organism>
<evidence type="ECO:0000313" key="2">
    <source>
        <dbReference type="Proteomes" id="UP000019028"/>
    </source>
</evidence>
<sequence length="118" mass="13160">MKRDWDLVRSIMLKAENLSERSEVVTDEDFPEVSSELVNYHIKILGQAGLLEIIDVSTLASSAYYTTGLTFEGHDFLDNIRSNNVWSKTVALVKSKGIELTVDSIKTAATIIITNLLK</sequence>
<dbReference type="KEGG" id="sod:Sant_2887"/>
<dbReference type="Pfam" id="PF10711">
    <property type="entry name" value="DUF2513"/>
    <property type="match status" value="1"/>
</dbReference>
<dbReference type="InterPro" id="IPR019650">
    <property type="entry name" value="DUF2513"/>
</dbReference>
<proteinExistence type="predicted"/>
<dbReference type="AlphaFoldDB" id="W0I096"/>
<reference evidence="1 2" key="1">
    <citation type="journal article" date="2014" name="Genome Biol. Evol.">
        <title>Genome degeneration and adaptation in a nascent stage of symbiosis.</title>
        <authorList>
            <person name="Oakeson K.F."/>
            <person name="Gil R."/>
            <person name="Clayton A.L."/>
            <person name="Dunn D.M."/>
            <person name="von Niederhausern A.C."/>
            <person name="Hamil C."/>
            <person name="Aoyagi A."/>
            <person name="Duval B."/>
            <person name="Baca A."/>
            <person name="Silva F.J."/>
            <person name="Vallier A."/>
            <person name="Jackson D.G."/>
            <person name="Latorre A."/>
            <person name="Weiss R.B."/>
            <person name="Heddi A."/>
            <person name="Moya A."/>
            <person name="Dale C."/>
        </authorList>
    </citation>
    <scope>NUCLEOTIDE SEQUENCE [LARGE SCALE GENOMIC DNA]</scope>
    <source>
        <strain evidence="1 2">HS1</strain>
    </source>
</reference>
<evidence type="ECO:0000313" key="1">
    <source>
        <dbReference type="EMBL" id="AHF77900.1"/>
    </source>
</evidence>
<dbReference type="EMBL" id="CP006569">
    <property type="protein sequence ID" value="AHF77900.1"/>
    <property type="molecule type" value="Genomic_DNA"/>
</dbReference>
<gene>
    <name evidence="1" type="ORF">Sant_2887</name>
</gene>
<dbReference type="HOGENOM" id="CLU_139712_2_0_6"/>
<name>W0I096_9GAMM</name>